<dbReference type="InterPro" id="IPR003961">
    <property type="entry name" value="FN3_dom"/>
</dbReference>
<sequence>MWCSLSKMLLIGLVSDLVAGAPRLSSVLESLHINSTDPTRTSFRWTFTRPHLRIAGAPTFINVLLDLEAKTEVFKVPVTDPLQEVNFFESKVKHAVYFRARSSPTELIDTKYEASFRNLTDASSIRVEVVQTNPYQYEISWSATDSRQINKLVIEHCSPECVRATLLQRDGSLMFTVPSIVNFTVTATFLRGDQNVDSSKQMSRPPGQRLDLKPPRKVTSIIEATHFENRVYIKWDAPSSPNRPITHYHLRIVNVDEEVAGTDYTITTTYLNTTVPPLRGPAFEVRMRAKYIEENMNGEKTVLLGDISEFRIPKYYPQPSPVKVYPLTDTNDGPRMIRWEDPEKPNGPIAGYVVSIRTAPLSSLQAFLRIFGYDFNEGKEHEFIVGPQNHSFPYDHEEVVNPHSYAVTAFTVDTEYGKRLFSERTFIIPRPLRTWRFTYTGLFVTNEASESSRLSRSLYGEELNRTLCSEELNRALYGEELNRTLYREELNRTLCHEELNRTLCYEELNRTLCGEGLNRTLYSKELHRTH</sequence>
<feature type="domain" description="Fibronectin type-III" evidence="2">
    <location>
        <begin position="214"/>
        <end position="315"/>
    </location>
</feature>
<dbReference type="RefSeq" id="XP_018493818.1">
    <property type="nucleotide sequence ID" value="XM_018638302.1"/>
</dbReference>
<dbReference type="Proteomes" id="UP000694867">
    <property type="component" value="Unplaced"/>
</dbReference>
<evidence type="ECO:0000313" key="4">
    <source>
        <dbReference type="RefSeq" id="XP_018493818.1"/>
    </source>
</evidence>
<dbReference type="InterPro" id="IPR036116">
    <property type="entry name" value="FN3_sf"/>
</dbReference>
<organism evidence="3 4">
    <name type="scientific">Galendromus occidentalis</name>
    <name type="common">western predatory mite</name>
    <dbReference type="NCBI Taxonomy" id="34638"/>
    <lineage>
        <taxon>Eukaryota</taxon>
        <taxon>Metazoa</taxon>
        <taxon>Ecdysozoa</taxon>
        <taxon>Arthropoda</taxon>
        <taxon>Chelicerata</taxon>
        <taxon>Arachnida</taxon>
        <taxon>Acari</taxon>
        <taxon>Parasitiformes</taxon>
        <taxon>Mesostigmata</taxon>
        <taxon>Gamasina</taxon>
        <taxon>Phytoseioidea</taxon>
        <taxon>Phytoseiidae</taxon>
        <taxon>Typhlodrominae</taxon>
        <taxon>Galendromus</taxon>
    </lineage>
</organism>
<reference evidence="4" key="1">
    <citation type="submission" date="2025-08" db="UniProtKB">
        <authorList>
            <consortium name="RefSeq"/>
        </authorList>
    </citation>
    <scope>IDENTIFICATION</scope>
</reference>
<dbReference type="InterPro" id="IPR013783">
    <property type="entry name" value="Ig-like_fold"/>
</dbReference>
<keyword evidence="1" id="KW-0732">Signal</keyword>
<accession>A0AAJ7L2R1</accession>
<evidence type="ECO:0000313" key="3">
    <source>
        <dbReference type="Proteomes" id="UP000694867"/>
    </source>
</evidence>
<gene>
    <name evidence="4" type="primary">LOC108863760</name>
</gene>
<name>A0AAJ7L2R1_9ACAR</name>
<dbReference type="AlphaFoldDB" id="A0AAJ7L2R1"/>
<dbReference type="SUPFAM" id="SSF49265">
    <property type="entry name" value="Fibronectin type III"/>
    <property type="match status" value="1"/>
</dbReference>
<evidence type="ECO:0000259" key="2">
    <source>
        <dbReference type="PROSITE" id="PS50853"/>
    </source>
</evidence>
<protein>
    <submittedName>
        <fullName evidence="4">Uncharacterized protein LOC108863760</fullName>
    </submittedName>
</protein>
<keyword evidence="3" id="KW-1185">Reference proteome</keyword>
<dbReference type="KEGG" id="goe:108863760"/>
<dbReference type="Gene3D" id="2.60.40.10">
    <property type="entry name" value="Immunoglobulins"/>
    <property type="match status" value="2"/>
</dbReference>
<evidence type="ECO:0000256" key="1">
    <source>
        <dbReference type="SAM" id="SignalP"/>
    </source>
</evidence>
<dbReference type="PROSITE" id="PS50853">
    <property type="entry name" value="FN3"/>
    <property type="match status" value="1"/>
</dbReference>
<feature type="chain" id="PRO_5042552367" evidence="1">
    <location>
        <begin position="21"/>
        <end position="530"/>
    </location>
</feature>
<feature type="signal peptide" evidence="1">
    <location>
        <begin position="1"/>
        <end position="20"/>
    </location>
</feature>
<dbReference type="GeneID" id="108863760"/>
<proteinExistence type="predicted"/>